<gene>
    <name evidence="2" type="ORF">CEP54_012077</name>
</gene>
<comment type="caution">
    <text evidence="2">The sequence shown here is derived from an EMBL/GenBank/DDBJ whole genome shotgun (WGS) entry which is preliminary data.</text>
</comment>
<dbReference type="Proteomes" id="UP000288168">
    <property type="component" value="Unassembled WGS sequence"/>
</dbReference>
<reference evidence="2 3" key="1">
    <citation type="submission" date="2017-06" db="EMBL/GenBank/DDBJ databases">
        <title>Comparative genomic analysis of Ambrosia Fusariam Clade fungi.</title>
        <authorList>
            <person name="Stajich J.E."/>
            <person name="Carrillo J."/>
            <person name="Kijimoto T."/>
            <person name="Eskalen A."/>
            <person name="O'Donnell K."/>
            <person name="Kasson M."/>
        </authorList>
    </citation>
    <scope>NUCLEOTIDE SEQUENCE [LARGE SCALE GENOMIC DNA]</scope>
    <source>
        <strain evidence="2 3">NRRL62584</strain>
    </source>
</reference>
<protein>
    <submittedName>
        <fullName evidence="2">Uncharacterized protein</fullName>
    </submittedName>
</protein>
<evidence type="ECO:0000256" key="1">
    <source>
        <dbReference type="SAM" id="MobiDB-lite"/>
    </source>
</evidence>
<sequence length="158" mass="17884">MDDWKGEHDFEPMITSLVTNAIPPYWIASESKTYAPFSAMSPSLVHTDHLQQITKSAEQSLEAWSGSDPEPDSRAPTISLHDKSFPELLAFHLGRFAQHQMRLGVVLTDKMFQDEARRLQFGNVDPLDDTVADNEEWLSLFRSQHLEDNGRQSGSTPK</sequence>
<dbReference type="AlphaFoldDB" id="A0A428PAU4"/>
<evidence type="ECO:0000313" key="2">
    <source>
        <dbReference type="EMBL" id="RSL50137.1"/>
    </source>
</evidence>
<feature type="region of interest" description="Disordered" evidence="1">
    <location>
        <begin position="56"/>
        <end position="79"/>
    </location>
</feature>
<dbReference type="EMBL" id="NKCI01000168">
    <property type="protein sequence ID" value="RSL50137.1"/>
    <property type="molecule type" value="Genomic_DNA"/>
</dbReference>
<proteinExistence type="predicted"/>
<keyword evidence="3" id="KW-1185">Reference proteome</keyword>
<dbReference type="STRING" id="1325734.A0A428PAU4"/>
<dbReference type="OrthoDB" id="5399138at2759"/>
<name>A0A428PAU4_9HYPO</name>
<evidence type="ECO:0000313" key="3">
    <source>
        <dbReference type="Proteomes" id="UP000288168"/>
    </source>
</evidence>
<organism evidence="2 3">
    <name type="scientific">Fusarium duplospermum</name>
    <dbReference type="NCBI Taxonomy" id="1325734"/>
    <lineage>
        <taxon>Eukaryota</taxon>
        <taxon>Fungi</taxon>
        <taxon>Dikarya</taxon>
        <taxon>Ascomycota</taxon>
        <taxon>Pezizomycotina</taxon>
        <taxon>Sordariomycetes</taxon>
        <taxon>Hypocreomycetidae</taxon>
        <taxon>Hypocreales</taxon>
        <taxon>Nectriaceae</taxon>
        <taxon>Fusarium</taxon>
        <taxon>Fusarium solani species complex</taxon>
    </lineage>
</organism>
<accession>A0A428PAU4</accession>